<evidence type="ECO:0008006" key="3">
    <source>
        <dbReference type="Google" id="ProtNLM"/>
    </source>
</evidence>
<dbReference type="EMBL" id="NRPP01000007">
    <property type="protein sequence ID" value="TFJ28479.1"/>
    <property type="molecule type" value="Genomic_DNA"/>
</dbReference>
<evidence type="ECO:0000313" key="1">
    <source>
        <dbReference type="EMBL" id="TFJ28479.1"/>
    </source>
</evidence>
<name>A0A7Z8D206_CARDV</name>
<dbReference type="Proteomes" id="UP000297938">
    <property type="component" value="Unassembled WGS sequence"/>
</dbReference>
<dbReference type="InterPro" id="IPR029058">
    <property type="entry name" value="AB_hydrolase_fold"/>
</dbReference>
<dbReference type="InterPro" id="IPR050266">
    <property type="entry name" value="AB_hydrolase_sf"/>
</dbReference>
<reference evidence="1 2" key="1">
    <citation type="journal article" date="2018" name="Int. J. Food Microbiol.">
        <title>Growth of Carnobacterium spp. isolated from chilled vacuum-packaged meat under relevant acidic conditions.</title>
        <authorList>
            <person name="Zhang P."/>
            <person name="Badoni M."/>
            <person name="Ganzle M."/>
            <person name="Yang X."/>
        </authorList>
    </citation>
    <scope>NUCLEOTIDE SEQUENCE [LARGE SCALE GENOMIC DNA]</scope>
    <source>
        <strain evidence="1 2">B2</strain>
    </source>
</reference>
<dbReference type="PANTHER" id="PTHR43798">
    <property type="entry name" value="MONOACYLGLYCEROL LIPASE"/>
    <property type="match status" value="1"/>
</dbReference>
<organism evidence="1 2">
    <name type="scientific">Carnobacterium divergens</name>
    <name type="common">Lactobacillus divergens</name>
    <dbReference type="NCBI Taxonomy" id="2748"/>
    <lineage>
        <taxon>Bacteria</taxon>
        <taxon>Bacillati</taxon>
        <taxon>Bacillota</taxon>
        <taxon>Bacilli</taxon>
        <taxon>Lactobacillales</taxon>
        <taxon>Carnobacteriaceae</taxon>
        <taxon>Carnobacterium</taxon>
    </lineage>
</organism>
<dbReference type="AlphaFoldDB" id="A0A7Z8D206"/>
<dbReference type="PANTHER" id="PTHR43798:SF33">
    <property type="entry name" value="HYDROLASE, PUTATIVE (AFU_ORTHOLOGUE AFUA_2G14860)-RELATED"/>
    <property type="match status" value="1"/>
</dbReference>
<evidence type="ECO:0000313" key="2">
    <source>
        <dbReference type="Proteomes" id="UP000297938"/>
    </source>
</evidence>
<gene>
    <name evidence="1" type="ORF">CKN69_02830</name>
</gene>
<sequence>MIKKKEFVHNGLSLSYLEKDNEADSSIIFLHGLNNRKEYYLKVMDLIDTHNCFSLDFRGHGDSSAEGEFSLRSFSLDILGFIKHLKLTSNVYIVSSSFSAWVLSSLEEQIEVQGIFFLDAGYYKPSLEYMGNNEFITLPIFNSFNEINNSVLSDLSELENEGIYLEKFMKQYIYDRLTNIYKPITCKTKSYEFILNNSQFNSLLNDLNNKDDTIIKNDNLILVLASSKNYNINQFPIRHNELKKNGKLFKKVLVIPNSDHLLMLTSPNELKNIIMNNLSS</sequence>
<dbReference type="RefSeq" id="WP_135025673.1">
    <property type="nucleotide sequence ID" value="NZ_NROV01000007.1"/>
</dbReference>
<dbReference type="SUPFAM" id="SSF53474">
    <property type="entry name" value="alpha/beta-Hydrolases"/>
    <property type="match status" value="1"/>
</dbReference>
<accession>A0A7Z8D206</accession>
<protein>
    <recommendedName>
        <fullName evidence="3">Alpha/beta hydrolase</fullName>
    </recommendedName>
</protein>
<dbReference type="Gene3D" id="3.40.50.1820">
    <property type="entry name" value="alpha/beta hydrolase"/>
    <property type="match status" value="1"/>
</dbReference>
<proteinExistence type="predicted"/>
<comment type="caution">
    <text evidence="1">The sequence shown here is derived from an EMBL/GenBank/DDBJ whole genome shotgun (WGS) entry which is preliminary data.</text>
</comment>
<dbReference type="GO" id="GO:0016020">
    <property type="term" value="C:membrane"/>
    <property type="evidence" value="ECO:0007669"/>
    <property type="project" value="TreeGrafter"/>
</dbReference>